<organism evidence="10 11">
    <name type="scientific">Funneliformis geosporum</name>
    <dbReference type="NCBI Taxonomy" id="1117311"/>
    <lineage>
        <taxon>Eukaryota</taxon>
        <taxon>Fungi</taxon>
        <taxon>Fungi incertae sedis</taxon>
        <taxon>Mucoromycota</taxon>
        <taxon>Glomeromycotina</taxon>
        <taxon>Glomeromycetes</taxon>
        <taxon>Glomerales</taxon>
        <taxon>Glomeraceae</taxon>
        <taxon>Funneliformis</taxon>
    </lineage>
</organism>
<dbReference type="InterPro" id="IPR027640">
    <property type="entry name" value="Kinesin-like_fam"/>
</dbReference>
<feature type="region of interest" description="Disordered" evidence="8">
    <location>
        <begin position="238"/>
        <end position="269"/>
    </location>
</feature>
<dbReference type="PROSITE" id="PS50067">
    <property type="entry name" value="KINESIN_MOTOR_2"/>
    <property type="match status" value="1"/>
</dbReference>
<feature type="coiled-coil region" evidence="7">
    <location>
        <begin position="2058"/>
        <end position="2211"/>
    </location>
</feature>
<dbReference type="GO" id="GO:0003777">
    <property type="term" value="F:microtubule motor activity"/>
    <property type="evidence" value="ECO:0007669"/>
    <property type="project" value="InterPro"/>
</dbReference>
<evidence type="ECO:0000256" key="3">
    <source>
        <dbReference type="ARBA" id="ARBA00022741"/>
    </source>
</evidence>
<feature type="coiled-coil region" evidence="7">
    <location>
        <begin position="2381"/>
        <end position="2475"/>
    </location>
</feature>
<feature type="coiled-coil region" evidence="7">
    <location>
        <begin position="1877"/>
        <end position="1932"/>
    </location>
</feature>
<feature type="domain" description="Kinesin motor" evidence="9">
    <location>
        <begin position="10"/>
        <end position="390"/>
    </location>
</feature>
<feature type="compositionally biased region" description="Low complexity" evidence="8">
    <location>
        <begin position="238"/>
        <end position="265"/>
    </location>
</feature>
<feature type="compositionally biased region" description="Low complexity" evidence="8">
    <location>
        <begin position="2289"/>
        <end position="2301"/>
    </location>
</feature>
<feature type="coiled-coil region" evidence="7">
    <location>
        <begin position="1422"/>
        <end position="1518"/>
    </location>
</feature>
<feature type="region of interest" description="Disordered" evidence="8">
    <location>
        <begin position="2212"/>
        <end position="2261"/>
    </location>
</feature>
<feature type="region of interest" description="Disordered" evidence="8">
    <location>
        <begin position="2280"/>
        <end position="2350"/>
    </location>
</feature>
<feature type="coiled-coil region" evidence="7">
    <location>
        <begin position="1960"/>
        <end position="2015"/>
    </location>
</feature>
<evidence type="ECO:0000256" key="4">
    <source>
        <dbReference type="ARBA" id="ARBA00022840"/>
    </source>
</evidence>
<dbReference type="GO" id="GO:0005875">
    <property type="term" value="C:microtubule associated complex"/>
    <property type="evidence" value="ECO:0007669"/>
    <property type="project" value="TreeGrafter"/>
</dbReference>
<dbReference type="OrthoDB" id="3176171at2759"/>
<feature type="coiled-coil region" evidence="7">
    <location>
        <begin position="1774"/>
        <end position="1850"/>
    </location>
</feature>
<feature type="compositionally biased region" description="Low complexity" evidence="8">
    <location>
        <begin position="2236"/>
        <end position="2249"/>
    </location>
</feature>
<keyword evidence="3 6" id="KW-0547">Nucleotide-binding</keyword>
<dbReference type="GO" id="GO:0005524">
    <property type="term" value="F:ATP binding"/>
    <property type="evidence" value="ECO:0007669"/>
    <property type="project" value="UniProtKB-UniRule"/>
</dbReference>
<gene>
    <name evidence="10" type="ORF">FWILDA_LOCUS184</name>
</gene>
<dbReference type="GO" id="GO:0051231">
    <property type="term" value="P:spindle elongation"/>
    <property type="evidence" value="ECO:0007669"/>
    <property type="project" value="TreeGrafter"/>
</dbReference>
<keyword evidence="2" id="KW-0963">Cytoplasm</keyword>
<feature type="region of interest" description="Disordered" evidence="8">
    <location>
        <begin position="749"/>
        <end position="786"/>
    </location>
</feature>
<dbReference type="Pfam" id="PF00225">
    <property type="entry name" value="Kinesin"/>
    <property type="match status" value="1"/>
</dbReference>
<evidence type="ECO:0000313" key="10">
    <source>
        <dbReference type="EMBL" id="CAI2161702.1"/>
    </source>
</evidence>
<accession>A0A9W4WHB9</accession>
<dbReference type="SUPFAM" id="SSF57997">
    <property type="entry name" value="Tropomyosin"/>
    <property type="match status" value="1"/>
</dbReference>
<feature type="coiled-coil region" evidence="7">
    <location>
        <begin position="1120"/>
        <end position="1355"/>
    </location>
</feature>
<dbReference type="GO" id="GO:0007052">
    <property type="term" value="P:mitotic spindle organization"/>
    <property type="evidence" value="ECO:0007669"/>
    <property type="project" value="TreeGrafter"/>
</dbReference>
<keyword evidence="6" id="KW-0505">Motor protein</keyword>
<protein>
    <submittedName>
        <fullName evidence="10">8619_t:CDS:1</fullName>
    </submittedName>
</protein>
<dbReference type="GO" id="GO:0005737">
    <property type="term" value="C:cytoplasm"/>
    <property type="evidence" value="ECO:0007669"/>
    <property type="project" value="UniProtKB-SubCell"/>
</dbReference>
<dbReference type="InterPro" id="IPR036961">
    <property type="entry name" value="Kinesin_motor_dom_sf"/>
</dbReference>
<dbReference type="Proteomes" id="UP001153678">
    <property type="component" value="Unassembled WGS sequence"/>
</dbReference>
<dbReference type="InterPro" id="IPR001752">
    <property type="entry name" value="Kinesin_motor_dom"/>
</dbReference>
<feature type="coiled-coil region" evidence="7">
    <location>
        <begin position="565"/>
        <end position="743"/>
    </location>
</feature>
<proteinExistence type="inferred from homology"/>
<reference evidence="10" key="1">
    <citation type="submission" date="2022-08" db="EMBL/GenBank/DDBJ databases">
        <authorList>
            <person name="Kallberg Y."/>
            <person name="Tangrot J."/>
            <person name="Rosling A."/>
        </authorList>
    </citation>
    <scope>NUCLEOTIDE SEQUENCE</scope>
    <source>
        <strain evidence="10">Wild A</strain>
    </source>
</reference>
<feature type="compositionally biased region" description="Polar residues" evidence="8">
    <location>
        <begin position="2220"/>
        <end position="2235"/>
    </location>
</feature>
<dbReference type="Gene3D" id="3.40.850.10">
    <property type="entry name" value="Kinesin motor domain"/>
    <property type="match status" value="1"/>
</dbReference>
<dbReference type="InterPro" id="IPR027417">
    <property type="entry name" value="P-loop_NTPase"/>
</dbReference>
<keyword evidence="5 7" id="KW-0175">Coiled coil</keyword>
<evidence type="ECO:0000256" key="1">
    <source>
        <dbReference type="ARBA" id="ARBA00004496"/>
    </source>
</evidence>
<dbReference type="GO" id="GO:0008017">
    <property type="term" value="F:microtubule binding"/>
    <property type="evidence" value="ECO:0007669"/>
    <property type="project" value="InterPro"/>
</dbReference>
<dbReference type="GO" id="GO:0007018">
    <property type="term" value="P:microtubule-based movement"/>
    <property type="evidence" value="ECO:0007669"/>
    <property type="project" value="InterPro"/>
</dbReference>
<evidence type="ECO:0000256" key="2">
    <source>
        <dbReference type="ARBA" id="ARBA00022490"/>
    </source>
</evidence>
<name>A0A9W4WHB9_9GLOM</name>
<feature type="binding site" evidence="6">
    <location>
        <begin position="96"/>
        <end position="103"/>
    </location>
    <ligand>
        <name>ATP</name>
        <dbReference type="ChEBI" id="CHEBI:30616"/>
    </ligand>
</feature>
<dbReference type="EMBL" id="CAMKVN010000011">
    <property type="protein sequence ID" value="CAI2161702.1"/>
    <property type="molecule type" value="Genomic_DNA"/>
</dbReference>
<feature type="coiled-coil region" evidence="7">
    <location>
        <begin position="978"/>
        <end position="1074"/>
    </location>
</feature>
<keyword evidence="11" id="KW-1185">Reference proteome</keyword>
<comment type="similarity">
    <text evidence="6">Belongs to the TRAFAC class myosin-kinesin ATPase superfamily. Kinesin family.</text>
</comment>
<evidence type="ECO:0000256" key="6">
    <source>
        <dbReference type="PROSITE-ProRule" id="PRU00283"/>
    </source>
</evidence>
<dbReference type="PANTHER" id="PTHR47969">
    <property type="entry name" value="CHROMOSOME-ASSOCIATED KINESIN KIF4A-RELATED"/>
    <property type="match status" value="1"/>
</dbReference>
<dbReference type="PRINTS" id="PR00380">
    <property type="entry name" value="KINESINHEAVY"/>
</dbReference>
<dbReference type="PANTHER" id="PTHR47969:SF15">
    <property type="entry name" value="CHROMOSOME-ASSOCIATED KINESIN KIF4A-RELATED"/>
    <property type="match status" value="1"/>
</dbReference>
<keyword evidence="4 6" id="KW-0067">ATP-binding</keyword>
<evidence type="ECO:0000256" key="5">
    <source>
        <dbReference type="ARBA" id="ARBA00023054"/>
    </source>
</evidence>
<dbReference type="SMART" id="SM00129">
    <property type="entry name" value="KISc"/>
    <property type="match status" value="1"/>
</dbReference>
<comment type="subcellular location">
    <subcellularLocation>
        <location evidence="1">Cytoplasm</location>
    </subcellularLocation>
</comment>
<dbReference type="SUPFAM" id="SSF52540">
    <property type="entry name" value="P-loop containing nucleoside triphosphate hydrolases"/>
    <property type="match status" value="1"/>
</dbReference>
<feature type="coiled-coil region" evidence="7">
    <location>
        <begin position="1570"/>
        <end position="1713"/>
    </location>
</feature>
<feature type="compositionally biased region" description="Low complexity" evidence="8">
    <location>
        <begin position="758"/>
        <end position="784"/>
    </location>
</feature>
<evidence type="ECO:0000259" key="9">
    <source>
        <dbReference type="PROSITE" id="PS50067"/>
    </source>
</evidence>
<dbReference type="InterPro" id="IPR019821">
    <property type="entry name" value="Kinesin_motor_CS"/>
</dbReference>
<sequence>MTNSTSENTTVQVALRIRPLTQEDLITLPSRFQRNVISTSPFTPNQVIVHGDKKQSFSFDHVFGPESLQKEIYDRAIRNMVDKFLEGFNVTILAYGQTSSGKTHTMGTADNVASDQESRGIIPRALYTLFSYINSTQFKSRKITIKVSFIEIYNEDLIDLLAEGDDENKPQVMIREDSKGNIIWSGLQEIKVNSVEEVMGHLARGSLNRQVGATDMNSQSSRSHAIFSVTLCQQKQMSSNGITSSTPNSPTTRPSTPTRISSTPSRAGSRLSKMIDDGDWVCVTSKFNFVDLAGSERLKRTAASGDRAKEGISINSGLLALGNVISSLGDPSKAKNTTHIPYRDSKLTRLLQDSLGGNAQTLMIACVSPAEYNISETINTLKYANRARNIKNSATVNQEEAGWYDLEHLQHLVLKLRAEIKALRLATGINASSPATPISGRNTPTLPPNGIDSFSHGRRPSSPLSIITNIPNVYSSSRNKDIEGLEDQLKELQRSYIELTQKYAKTSAELTQYQDNFDNIKADDKNNIFNFNAETFQKTVEPVIAEYEKSISDLEQQLSYTRSCLNKSEKMMHEHELKLYEAEELNGQNKSLVNDLKNKVARLNEREETTENYIKDLEIKIDAHSSEQKKDQLLINELRNKIAQLRSTEENSENVIQKLEMRLSKSEGRVSSMNEASQRLEKALCEQEEAYKKLESKYQKERSNDDEYTNLLLAEIEDRDSRIAELEKKVDVLITEISQLKQLKVDTKIPCKKHHRSSSTSSSASDEVDTPSSTPPSSTTPMPTLDYSTISNLEDKLYDLQKNHEKTIIEFDDIKEKYKLCLEEITNLHTQLSGTKVLQLEVVDIDKLAQNDTSNEMFNDPNALSPFSHGSHRKARSLSAEIQGAEKKELSSLAMVQKLQIELKQLESLHDDKAAGLDAVKQEFARLEINHLETLEIVEELREEIKRRDALAHIEVMSVMTASEYSYTDGGYSAATSEIDQLDVVHRLREEVEQLKEEQRRALDLLSKNAIDSKSEEIMKIESSIVELKAEMSRAVSERDQKEIDGVSKLQSRVKDLEEQLIVAQEAQRQARVNEAVSRLEGFSAFNSTPETLELTQQVDKLQGEIEAKSHTIAAILFPSIEHQNTIQKLEEELQEARDTYRFVFEGKNSKLTTISEEAEDEYNSNESTDKHILDLEEKIKELENQLTKAKEAQHVPTPRHSISEYVDPTDKTVDGLQTKLESLQQELANKSETIENLREEQEMVVALQDQLEILKVEINHKNELIDILKRDLVDKSSLQQRLREKEAEALAFRTKLMEVHKQEEVLENEMKELKNRIYKLENGTDVNKVLQSELETLRNELKEVRGREAIALDRLRVLKARLGSDNEESHLHEQLEHLKSIEISQRERIMILESKLAEKGGIIDEDLVKIRTELTIAKKSEAEQNETIETLELQLKSAEENSQVAALQRELSELNLKEAEQQKKIQDLESKYKAQSNKDLQQVKQLKEELENMRNNEREQRKKIDTLEIRLELVKDENPDIANLRDQIAGLKGSEADLRRTVYDLESKYASAQKEVKIFETVKEEVVLLKQLEIEQKSTIEQLQSQLKKIRSSKEAAIRELQTMKGGFSLQKELVVSLEEELRNLRLEFASAKENTSTSSEELDEISRLLSDTQKARDDAQRRVKTLEIELETYKIAGVGGKENVGALREELANTKLEMLAQTEMINELETQMGVIDKERDQHLKRVNELMNVLEERETYQKDAIGELESTLITLESELSLAKNSSNLNKETINSLEENLSVVRSQLKEAKESKEKQTNVISELESKLQEVMNIILEKEEGINNQDTIIAELEELIQKTQNELQTSKKFEHDLTVASTTTEIESYKEEISRIKSSEAKQNQKVKSLELKLREMKDRRNEEMHRLKEANNEIVLLQEKCSQLQNELDEINHHSFIEKYEKIDDKMIEELTNQLRKTHEEVIINRERISELEKTAQQLEADKLVQFERNEDLEDEVDKLQKDLETLAEEFNDAASKFEDADELSRQQKGRIIELESALEEAKNYDYFTPRDSVITNSALSKLATANEHLRQTNDELNKKIAEAEYTTLMLTNKVKSLEKESRLNSSYGEEIKRLEENIRDLEFEKEGLEESNESFFKERNKLDQKIESLILQLRSVGTGGNKTAGQIAQLNEQILRLERELFDLKQNSRAESKEMEKEIAHLLRVNEMLKKEIKENDDGSKSLNGYNSPPLTSPRESLSSVSSRSGVDSSVHAKLSRQESTIAQQHSLIKTLKEKIIELEKAPFDNEPGNRNSASSSTSNSSEMKRSMRSMAGNRPCTPPATPGLPMGYSPRTPLIPRPDSVLSRKGSDSSNYHSELATEIQKLHKKISHMEGENMENRQLVETLESSLNDNETNLRVAKQQLTILQKEKQEYVEQIKNLKVNLDEAQLQVEQTRSTVQEEKRAMDNMLEEERKAKERAEKARLDLESQMEQLMAKKSKFMCF</sequence>
<evidence type="ECO:0000256" key="8">
    <source>
        <dbReference type="SAM" id="MobiDB-lite"/>
    </source>
</evidence>
<dbReference type="PROSITE" id="PS00411">
    <property type="entry name" value="KINESIN_MOTOR_1"/>
    <property type="match status" value="1"/>
</dbReference>
<evidence type="ECO:0000256" key="7">
    <source>
        <dbReference type="SAM" id="Coils"/>
    </source>
</evidence>
<dbReference type="CDD" id="cd01372">
    <property type="entry name" value="KISc_KIF4"/>
    <property type="match status" value="1"/>
</dbReference>
<feature type="coiled-coil region" evidence="7">
    <location>
        <begin position="475"/>
        <end position="523"/>
    </location>
</feature>
<comment type="caution">
    <text evidence="10">The sequence shown here is derived from an EMBL/GenBank/DDBJ whole genome shotgun (WGS) entry which is preliminary data.</text>
</comment>
<evidence type="ECO:0000313" key="11">
    <source>
        <dbReference type="Proteomes" id="UP001153678"/>
    </source>
</evidence>